<keyword evidence="2" id="KW-1185">Reference proteome</keyword>
<dbReference type="InterPro" id="IPR035810">
    <property type="entry name" value="PEBP_euk"/>
</dbReference>
<reference evidence="1" key="1">
    <citation type="submission" date="2023-04" db="EMBL/GenBank/DDBJ databases">
        <title>Black Yeasts Isolated from many extreme environments.</title>
        <authorList>
            <person name="Coleine C."/>
            <person name="Stajich J.E."/>
            <person name="Selbmann L."/>
        </authorList>
    </citation>
    <scope>NUCLEOTIDE SEQUENCE</scope>
    <source>
        <strain evidence="1">CCFEE 5312</strain>
    </source>
</reference>
<evidence type="ECO:0000313" key="1">
    <source>
        <dbReference type="EMBL" id="KAK3049025.1"/>
    </source>
</evidence>
<dbReference type="GO" id="GO:0030162">
    <property type="term" value="P:regulation of proteolysis"/>
    <property type="evidence" value="ECO:0007669"/>
    <property type="project" value="TreeGrafter"/>
</dbReference>
<dbReference type="EMBL" id="JAWDJX010000043">
    <property type="protein sequence ID" value="KAK3049025.1"/>
    <property type="molecule type" value="Genomic_DNA"/>
</dbReference>
<comment type="caution">
    <text evidence="1">The sequence shown here is derived from an EMBL/GenBank/DDBJ whole genome shotgun (WGS) entry which is preliminary data.</text>
</comment>
<accession>A0AAJ0G920</accession>
<sequence>MATVNDALKFVQDPHTPKVGLSFNGKVVGNGEHIPKAETHVTPTLTLPTPSGVYIVVCIDLDAPFPSFSFLGPILHWFQSGLRASASSTPSTSGDSIGTQLTALGIPHIVDYAGAGPPPGSGPHRYIFLLYQQSGDFDASKHAVVKEGQKVGISKRIKYDFAALVRDAKLGEPVAGNWFISN</sequence>
<dbReference type="SUPFAM" id="SSF49777">
    <property type="entry name" value="PEBP-like"/>
    <property type="match status" value="1"/>
</dbReference>
<proteinExistence type="predicted"/>
<dbReference type="PANTHER" id="PTHR11362:SF78">
    <property type="entry name" value="PROTEASE INHIBITOR"/>
    <property type="match status" value="1"/>
</dbReference>
<dbReference type="InterPro" id="IPR036610">
    <property type="entry name" value="PEBP-like_sf"/>
</dbReference>
<dbReference type="Gene3D" id="3.90.280.10">
    <property type="entry name" value="PEBP-like"/>
    <property type="match status" value="1"/>
</dbReference>
<name>A0AAJ0G920_9PEZI</name>
<dbReference type="Proteomes" id="UP001271007">
    <property type="component" value="Unassembled WGS sequence"/>
</dbReference>
<dbReference type="GO" id="GO:0030414">
    <property type="term" value="F:peptidase inhibitor activity"/>
    <property type="evidence" value="ECO:0007669"/>
    <property type="project" value="TreeGrafter"/>
</dbReference>
<dbReference type="Pfam" id="PF01161">
    <property type="entry name" value="PBP"/>
    <property type="match status" value="1"/>
</dbReference>
<dbReference type="AlphaFoldDB" id="A0AAJ0G920"/>
<dbReference type="GO" id="GO:0046578">
    <property type="term" value="P:regulation of Ras protein signal transduction"/>
    <property type="evidence" value="ECO:0007669"/>
    <property type="project" value="TreeGrafter"/>
</dbReference>
<gene>
    <name evidence="1" type="ORF">LTR09_009679</name>
</gene>
<evidence type="ECO:0000313" key="2">
    <source>
        <dbReference type="Proteomes" id="UP001271007"/>
    </source>
</evidence>
<dbReference type="GO" id="GO:0005543">
    <property type="term" value="F:phospholipid binding"/>
    <property type="evidence" value="ECO:0007669"/>
    <property type="project" value="TreeGrafter"/>
</dbReference>
<protein>
    <recommendedName>
        <fullName evidence="3">PEBP-like protein</fullName>
    </recommendedName>
</protein>
<dbReference type="PANTHER" id="PTHR11362">
    <property type="entry name" value="PHOSPHATIDYLETHANOLAMINE-BINDING PROTEIN"/>
    <property type="match status" value="1"/>
</dbReference>
<evidence type="ECO:0008006" key="3">
    <source>
        <dbReference type="Google" id="ProtNLM"/>
    </source>
</evidence>
<dbReference type="InterPro" id="IPR008914">
    <property type="entry name" value="PEBP"/>
</dbReference>
<dbReference type="CDD" id="cd00866">
    <property type="entry name" value="PEBP_euk"/>
    <property type="match status" value="1"/>
</dbReference>
<organism evidence="1 2">
    <name type="scientific">Extremus antarcticus</name>
    <dbReference type="NCBI Taxonomy" id="702011"/>
    <lineage>
        <taxon>Eukaryota</taxon>
        <taxon>Fungi</taxon>
        <taxon>Dikarya</taxon>
        <taxon>Ascomycota</taxon>
        <taxon>Pezizomycotina</taxon>
        <taxon>Dothideomycetes</taxon>
        <taxon>Dothideomycetidae</taxon>
        <taxon>Mycosphaerellales</taxon>
        <taxon>Extremaceae</taxon>
        <taxon>Extremus</taxon>
    </lineage>
</organism>